<organism evidence="11 12">
    <name type="scientific">Pristionchus entomophagus</name>
    <dbReference type="NCBI Taxonomy" id="358040"/>
    <lineage>
        <taxon>Eukaryota</taxon>
        <taxon>Metazoa</taxon>
        <taxon>Ecdysozoa</taxon>
        <taxon>Nematoda</taxon>
        <taxon>Chromadorea</taxon>
        <taxon>Rhabditida</taxon>
        <taxon>Rhabditina</taxon>
        <taxon>Diplogasteromorpha</taxon>
        <taxon>Diplogasteroidea</taxon>
        <taxon>Neodiplogasteridae</taxon>
        <taxon>Pristionchus</taxon>
    </lineage>
</organism>
<dbReference type="GO" id="GO:0007283">
    <property type="term" value="P:spermatogenesis"/>
    <property type="evidence" value="ECO:0007669"/>
    <property type="project" value="UniProtKB-KW"/>
</dbReference>
<gene>
    <name evidence="11" type="ORF">PENTCL1PPCAC_10859</name>
</gene>
<dbReference type="PANTHER" id="PTHR11176">
    <property type="entry name" value="BOULE-RELATED"/>
    <property type="match status" value="1"/>
</dbReference>
<feature type="domain" description="RRM" evidence="10">
    <location>
        <begin position="47"/>
        <end position="125"/>
    </location>
</feature>
<evidence type="ECO:0000256" key="9">
    <source>
        <dbReference type="SAM" id="MobiDB-lite"/>
    </source>
</evidence>
<evidence type="ECO:0000256" key="6">
    <source>
        <dbReference type="ARBA" id="ARBA00022871"/>
    </source>
</evidence>
<evidence type="ECO:0000256" key="8">
    <source>
        <dbReference type="PROSITE-ProRule" id="PRU00176"/>
    </source>
</evidence>
<dbReference type="FunFam" id="3.30.70.330:FF:000167">
    <property type="entry name" value="protein boule-like isoform X1"/>
    <property type="match status" value="1"/>
</dbReference>
<keyword evidence="12" id="KW-1185">Reference proteome</keyword>
<keyword evidence="6" id="KW-0744">Spermatogenesis</keyword>
<feature type="compositionally biased region" description="Low complexity" evidence="9">
    <location>
        <begin position="188"/>
        <end position="215"/>
    </location>
</feature>
<proteinExistence type="predicted"/>
<feature type="region of interest" description="Disordered" evidence="9">
    <location>
        <begin position="347"/>
        <end position="370"/>
    </location>
</feature>
<dbReference type="EMBL" id="BTSX01000003">
    <property type="protein sequence ID" value="GMS88684.1"/>
    <property type="molecule type" value="Genomic_DNA"/>
</dbReference>
<dbReference type="GO" id="GO:0008494">
    <property type="term" value="F:translation activator activity"/>
    <property type="evidence" value="ECO:0007669"/>
    <property type="project" value="TreeGrafter"/>
</dbReference>
<dbReference type="InterPro" id="IPR000504">
    <property type="entry name" value="RRM_dom"/>
</dbReference>
<evidence type="ECO:0000256" key="2">
    <source>
        <dbReference type="ARBA" id="ARBA00022473"/>
    </source>
</evidence>
<keyword evidence="3" id="KW-0963">Cytoplasm</keyword>
<feature type="region of interest" description="Disordered" evidence="9">
    <location>
        <begin position="177"/>
        <end position="225"/>
    </location>
</feature>
<evidence type="ECO:0000256" key="7">
    <source>
        <dbReference type="ARBA" id="ARBA00022884"/>
    </source>
</evidence>
<dbReference type="PROSITE" id="PS50102">
    <property type="entry name" value="RRM"/>
    <property type="match status" value="1"/>
</dbReference>
<dbReference type="InterPro" id="IPR035979">
    <property type="entry name" value="RBD_domain_sf"/>
</dbReference>
<dbReference type="GO" id="GO:0051321">
    <property type="term" value="P:meiotic cell cycle"/>
    <property type="evidence" value="ECO:0007669"/>
    <property type="project" value="UniProtKB-ARBA"/>
</dbReference>
<keyword evidence="2" id="KW-0217">Developmental protein</keyword>
<protein>
    <recommendedName>
        <fullName evidence="10">RRM domain-containing protein</fullName>
    </recommendedName>
</protein>
<keyword evidence="5" id="KW-0810">Translation regulation</keyword>
<comment type="subcellular location">
    <subcellularLocation>
        <location evidence="1">Cytoplasm</location>
    </subcellularLocation>
</comment>
<dbReference type="GO" id="GO:0030154">
    <property type="term" value="P:cell differentiation"/>
    <property type="evidence" value="ECO:0007669"/>
    <property type="project" value="UniProtKB-KW"/>
</dbReference>
<dbReference type="GO" id="GO:0003730">
    <property type="term" value="F:mRNA 3'-UTR binding"/>
    <property type="evidence" value="ECO:0007669"/>
    <property type="project" value="TreeGrafter"/>
</dbReference>
<dbReference type="GO" id="GO:0045948">
    <property type="term" value="P:positive regulation of translational initiation"/>
    <property type="evidence" value="ECO:0007669"/>
    <property type="project" value="TreeGrafter"/>
</dbReference>
<keyword evidence="7 8" id="KW-0694">RNA-binding</keyword>
<accession>A0AAV5T0F5</accession>
<evidence type="ECO:0000256" key="1">
    <source>
        <dbReference type="ARBA" id="ARBA00004496"/>
    </source>
</evidence>
<dbReference type="Gene3D" id="3.30.70.330">
    <property type="match status" value="1"/>
</dbReference>
<dbReference type="InterPro" id="IPR012677">
    <property type="entry name" value="Nucleotide-bd_a/b_plait_sf"/>
</dbReference>
<evidence type="ECO:0000259" key="10">
    <source>
        <dbReference type="PROSITE" id="PS50102"/>
    </source>
</evidence>
<keyword evidence="4" id="KW-0221">Differentiation</keyword>
<evidence type="ECO:0000256" key="4">
    <source>
        <dbReference type="ARBA" id="ARBA00022782"/>
    </source>
</evidence>
<dbReference type="Proteomes" id="UP001432027">
    <property type="component" value="Unassembled WGS sequence"/>
</dbReference>
<comment type="caution">
    <text evidence="11">The sequence shown here is derived from an EMBL/GenBank/DDBJ whole genome shotgun (WGS) entry which is preliminary data.</text>
</comment>
<dbReference type="GO" id="GO:0070935">
    <property type="term" value="P:3'-UTR-mediated mRNA stabilization"/>
    <property type="evidence" value="ECO:0007669"/>
    <property type="project" value="TreeGrafter"/>
</dbReference>
<evidence type="ECO:0000256" key="3">
    <source>
        <dbReference type="ARBA" id="ARBA00022490"/>
    </source>
</evidence>
<dbReference type="SMART" id="SM00360">
    <property type="entry name" value="RRM"/>
    <property type="match status" value="1"/>
</dbReference>
<evidence type="ECO:0000256" key="5">
    <source>
        <dbReference type="ARBA" id="ARBA00022845"/>
    </source>
</evidence>
<dbReference type="PANTHER" id="PTHR11176:SF57">
    <property type="entry name" value="PROTEIN BOULE"/>
    <property type="match status" value="1"/>
</dbReference>
<name>A0AAV5T0F5_9BILA</name>
<sequence length="443" mass="48131">MGSQYAYREGAQQLNNADRMNYYAAPRGFNTVAQHMNAGQAVEHIPHRIFVGGFDREVTEATLREHFERFYTIRDVKVIRNQEGMSKGYAFVTFDTEEEAKAVQAMDKEQLMLNGKTLNLGPALRKMVHSRYNSDYMTTMSSGQQYSMQSPTVQYSYSYQAQPHNGTSHYMMGYAPQGMMPVSHSPPSGGAAEESSHETSGGEEQLQQGQQQLTQPPALSLQPGVVNSPPSLYSTYYAPPHTPMTPTTFQMMPFPSLYYPPQTPQMTVDGATLFPQMVASPLMYSCPQYFPPTPSIDTSYSNGGYHQTAAPAAGGGGVCSPSPVPLMSQQLQQPHHYPPLVAPRHDNCSQQQMQQGGGGGEEQSAEMGQSEMGAMPKQAETSIQDIRVSYASIAAKIKDSTTVSSKELDQVSSAMGSMRMNGAGGDYAATAKNGGGGEATPRL</sequence>
<dbReference type="SUPFAM" id="SSF54928">
    <property type="entry name" value="RNA-binding domain, RBD"/>
    <property type="match status" value="1"/>
</dbReference>
<dbReference type="GO" id="GO:0005737">
    <property type="term" value="C:cytoplasm"/>
    <property type="evidence" value="ECO:0007669"/>
    <property type="project" value="UniProtKB-SubCell"/>
</dbReference>
<evidence type="ECO:0000313" key="11">
    <source>
        <dbReference type="EMBL" id="GMS88684.1"/>
    </source>
</evidence>
<dbReference type="Pfam" id="PF00076">
    <property type="entry name" value="RRM_1"/>
    <property type="match status" value="1"/>
</dbReference>
<reference evidence="11" key="1">
    <citation type="submission" date="2023-10" db="EMBL/GenBank/DDBJ databases">
        <title>Genome assembly of Pristionchus species.</title>
        <authorList>
            <person name="Yoshida K."/>
            <person name="Sommer R.J."/>
        </authorList>
    </citation>
    <scope>NUCLEOTIDE SEQUENCE</scope>
    <source>
        <strain evidence="11">RS0144</strain>
    </source>
</reference>
<evidence type="ECO:0000313" key="12">
    <source>
        <dbReference type="Proteomes" id="UP001432027"/>
    </source>
</evidence>
<dbReference type="AlphaFoldDB" id="A0AAV5T0F5"/>